<dbReference type="SUPFAM" id="SSF53300">
    <property type="entry name" value="vWA-like"/>
    <property type="match status" value="1"/>
</dbReference>
<accession>A0A2J6X7S1</accession>
<evidence type="ECO:0000313" key="2">
    <source>
        <dbReference type="EMBL" id="PMP83058.1"/>
    </source>
</evidence>
<organism evidence="2 3">
    <name type="scientific">Chloroflexus aggregans</name>
    <dbReference type="NCBI Taxonomy" id="152260"/>
    <lineage>
        <taxon>Bacteria</taxon>
        <taxon>Bacillati</taxon>
        <taxon>Chloroflexota</taxon>
        <taxon>Chloroflexia</taxon>
        <taxon>Chloroflexales</taxon>
        <taxon>Chloroflexineae</taxon>
        <taxon>Chloroflexaceae</taxon>
        <taxon>Chloroflexus</taxon>
    </lineage>
</organism>
<dbReference type="PANTHER" id="PTHR10579">
    <property type="entry name" value="CALCIUM-ACTIVATED CHLORIDE CHANNEL REGULATOR"/>
    <property type="match status" value="1"/>
</dbReference>
<feature type="domain" description="VWFA" evidence="1">
    <location>
        <begin position="44"/>
        <end position="213"/>
    </location>
</feature>
<dbReference type="Pfam" id="PF00092">
    <property type="entry name" value="VWA"/>
    <property type="match status" value="1"/>
</dbReference>
<dbReference type="PROSITE" id="PS50234">
    <property type="entry name" value="VWFA"/>
    <property type="match status" value="1"/>
</dbReference>
<comment type="caution">
    <text evidence="2">The sequence shown here is derived from an EMBL/GenBank/DDBJ whole genome shotgun (WGS) entry which is preliminary data.</text>
</comment>
<reference evidence="2 3" key="1">
    <citation type="submission" date="2018-01" db="EMBL/GenBank/DDBJ databases">
        <title>Metagenomic assembled genomes from two thermal pools in the Uzon Caldera, Kamchatka, Russia.</title>
        <authorList>
            <person name="Wilkins L."/>
            <person name="Ettinger C."/>
        </authorList>
    </citation>
    <scope>NUCLEOTIDE SEQUENCE [LARGE SCALE GENOMIC DNA]</scope>
    <source>
        <strain evidence="2">ZAV-02</strain>
    </source>
</reference>
<protein>
    <submittedName>
        <fullName evidence="2">VWA domain-containing protein</fullName>
    </submittedName>
</protein>
<dbReference type="EMBL" id="PNIQ01000388">
    <property type="protein sequence ID" value="PMP83058.1"/>
    <property type="molecule type" value="Genomic_DNA"/>
</dbReference>
<dbReference type="Proteomes" id="UP000243376">
    <property type="component" value="Unassembled WGS sequence"/>
</dbReference>
<dbReference type="SMART" id="SM00327">
    <property type="entry name" value="VWA"/>
    <property type="match status" value="1"/>
</dbReference>
<dbReference type="Gene3D" id="3.40.50.410">
    <property type="entry name" value="von Willebrand factor, type A domain"/>
    <property type="match status" value="1"/>
</dbReference>
<name>A0A2J6X7S1_9CHLR</name>
<dbReference type="InterPro" id="IPR036465">
    <property type="entry name" value="vWFA_dom_sf"/>
</dbReference>
<evidence type="ECO:0000313" key="3">
    <source>
        <dbReference type="Proteomes" id="UP000243376"/>
    </source>
</evidence>
<sequence>MPESVTLTCQWGRAPIPVSNTPQVGYLLVEAVAPASPTATLPLNLCFVLDRSGSMQGEKLANLKIATRRVIELLRPHDVAAIVIFDDTVQTLVPATPVGDRSTLLAAVATITEAGGTAMSLGMKAAQTELQKYLGPDRISRMLLLTDGQTWGDEPICRDLARTLGQAGVRITALGLGTEWNEQLLDDIAAASDGYSDYIADPAQIETFFQQAVKEAQAVVATDARLLLRLVRDVTPRAIYRVKPVIANLGYQPIGDAAVAVRLGDLVGDQPAAILLDLMLPPRTRGRFRIAQAELHLTPVDQHSETVIKQDILLDVADQAGPESYVPAVMNLVERVTAFKLQTRALSEAASGNTAGATQKLRAAATRLLDLGELELAEKMNQQAATLEQGQPLDPATQKELRYATRRLTQRLEKNEQA</sequence>
<dbReference type="InterPro" id="IPR002035">
    <property type="entry name" value="VWF_A"/>
</dbReference>
<dbReference type="AlphaFoldDB" id="A0A2J6X7S1"/>
<gene>
    <name evidence="2" type="ORF">C0184_05860</name>
</gene>
<proteinExistence type="predicted"/>
<evidence type="ECO:0000259" key="1">
    <source>
        <dbReference type="PROSITE" id="PS50234"/>
    </source>
</evidence>
<dbReference type="PANTHER" id="PTHR10579:SF43">
    <property type="entry name" value="ZINC FINGER (C3HC4-TYPE RING FINGER) FAMILY PROTEIN"/>
    <property type="match status" value="1"/>
</dbReference>
<dbReference type="InterPro" id="IPR051266">
    <property type="entry name" value="CLCR"/>
</dbReference>
<dbReference type="CDD" id="cd01465">
    <property type="entry name" value="vWA_subgroup"/>
    <property type="match status" value="1"/>
</dbReference>